<evidence type="ECO:0000313" key="1">
    <source>
        <dbReference type="EMBL" id="MFC0341151.1"/>
    </source>
</evidence>
<sequence>MVDGASAPERKKSRMRGWRDNFEQFENSRRGKVIIGTILMVIGALAGNAIDRGIDIVFPDQAEKIAEAQQALLIDRTDGISQGVQELRTRLENLGSNPDTAELMALQQDAARLVTELRTVAPEIVSAASRNANLVAQMRTLDLERTGATSRPALMMPIGGGAQICGGFTVGVQQGTTANNVRLVISRGGVTQAIFAGAGDGISLAQAGTVAGVSVAQFTSEDPERVGLNFTCDQES</sequence>
<dbReference type="EMBL" id="JBHLWE010000029">
    <property type="protein sequence ID" value="MFC0341151.1"/>
    <property type="molecule type" value="Genomic_DNA"/>
</dbReference>
<proteinExistence type="predicted"/>
<keyword evidence="2" id="KW-1185">Reference proteome</keyword>
<protein>
    <submittedName>
        <fullName evidence="1">Uncharacterized protein</fullName>
    </submittedName>
</protein>
<organism evidence="1 2">
    <name type="scientific">Paracoccus niistensis</name>
    <dbReference type="NCBI Taxonomy" id="632935"/>
    <lineage>
        <taxon>Bacteria</taxon>
        <taxon>Pseudomonadati</taxon>
        <taxon>Pseudomonadota</taxon>
        <taxon>Alphaproteobacteria</taxon>
        <taxon>Rhodobacterales</taxon>
        <taxon>Paracoccaceae</taxon>
        <taxon>Paracoccus</taxon>
    </lineage>
</organism>
<gene>
    <name evidence="1" type="ORF">ACFFII_10285</name>
</gene>
<evidence type="ECO:0000313" key="2">
    <source>
        <dbReference type="Proteomes" id="UP001589799"/>
    </source>
</evidence>
<accession>A0ABV6I4K8</accession>
<comment type="caution">
    <text evidence="1">The sequence shown here is derived from an EMBL/GenBank/DDBJ whole genome shotgun (WGS) entry which is preliminary data.</text>
</comment>
<name>A0ABV6I4K8_9RHOB</name>
<dbReference type="Proteomes" id="UP001589799">
    <property type="component" value="Unassembled WGS sequence"/>
</dbReference>
<reference evidence="1 2" key="1">
    <citation type="submission" date="2024-09" db="EMBL/GenBank/DDBJ databases">
        <authorList>
            <person name="Sun Q."/>
            <person name="Mori K."/>
        </authorList>
    </citation>
    <scope>NUCLEOTIDE SEQUENCE [LARGE SCALE GENOMIC DNA]</scope>
    <source>
        <strain evidence="1 2">KCTC 22789</strain>
    </source>
</reference>
<dbReference type="RefSeq" id="WP_377698780.1">
    <property type="nucleotide sequence ID" value="NZ_JBHLWE010000029.1"/>
</dbReference>